<feature type="domain" description="ABC3 transporter permease C-terminal" evidence="7">
    <location>
        <begin position="727"/>
        <end position="834"/>
    </location>
</feature>
<evidence type="ECO:0000259" key="7">
    <source>
        <dbReference type="Pfam" id="PF02687"/>
    </source>
</evidence>
<evidence type="ECO:0000256" key="1">
    <source>
        <dbReference type="ARBA" id="ARBA00004651"/>
    </source>
</evidence>
<dbReference type="Pfam" id="PF02687">
    <property type="entry name" value="FtsX"/>
    <property type="match status" value="2"/>
</dbReference>
<keyword evidence="5 6" id="KW-0472">Membrane</keyword>
<gene>
    <name evidence="9" type="ORF">ABVV53_05015</name>
</gene>
<feature type="transmembrane region" description="Helical" evidence="6">
    <location>
        <begin position="809"/>
        <end position="835"/>
    </location>
</feature>
<sequence length="846" mass="89239">MSTATAVRAALGWRASWRIARRDLHAGFRGLRLLLVCLFLGVCTLATIGSLTTSITAELTARGRVLLGGDVEVSMTQRQASPKERAALATQGEVSDTIRLRAMARRVREAAGAPDAVLTELKGVDARYPLYGEVTLTNGRYNLLAADEVVIDRALADRLLLSPGDFLRYGEATYRVVDTIAEEPDRVGEGFTLGPVALVSMAGMQRAGLLSPGALYETKYRIRLASDEDPEAVIERLKARFGEAGWEYKDRGRAAPGAVRFFERMGQFLSLIGLSALVIAGIGVSNGVASYLTLKRGSIATFKILGASSVDIARIYLLEIGTVALLGVGTGVVAGAILPAALVALVRDLLPVAPGFSVHPLPLVTSAIYGLLIAYAFALPPLARARSQPAAAQFRGGVEASPKIGLRDWLGVAIAGTLVIALALGTAREPLFAAAVLGAVAAVLLMLLAIGVAIRAVAARVRRPRRPLLRLALTNLHRPGAQTVALVIALGLALTLFVTLAAIQTSLSSEISNAVPARAPNQFVLDIPSDERERFVDVVRGEAPEAQFNIVPSLRGTITAYGGQRVADLERLPEGAWFLKGERGVTYAETLPQGSELVAGEWWDSNYTGPPLVSLDREAADTLKIGIGDTLTVSVLGRAIEARVASLRQVNWDTMGFNYVLVFSPNTLAAAPHSLTSTIDIDPAHEGAVSRALLAAFPSASIIAVSEVLNQVRTILDQMATAILLSASVAILAGIAVLVGAIAASRQARTYDSVILKTLGATRWQILAAQALEYGILAGALCILALGLGVLAGWYVIVGVFEFRWTPDWSVVLSTLAGGAVLTLGIGVLGSLPLLGTRVATALRRL</sequence>
<evidence type="ECO:0000259" key="8">
    <source>
        <dbReference type="Pfam" id="PF12704"/>
    </source>
</evidence>
<evidence type="ECO:0000256" key="5">
    <source>
        <dbReference type="ARBA" id="ARBA00023136"/>
    </source>
</evidence>
<evidence type="ECO:0000313" key="9">
    <source>
        <dbReference type="EMBL" id="MET1754821.1"/>
    </source>
</evidence>
<feature type="transmembrane region" description="Helical" evidence="6">
    <location>
        <begin position="363"/>
        <end position="383"/>
    </location>
</feature>
<dbReference type="RefSeq" id="WP_353983282.1">
    <property type="nucleotide sequence ID" value="NZ_JBEWLY010000008.1"/>
</dbReference>
<dbReference type="Pfam" id="PF12704">
    <property type="entry name" value="MacB_PCD"/>
    <property type="match status" value="1"/>
</dbReference>
<evidence type="ECO:0000313" key="10">
    <source>
        <dbReference type="Proteomes" id="UP001548713"/>
    </source>
</evidence>
<feature type="transmembrane region" description="Helical" evidence="6">
    <location>
        <begin position="719"/>
        <end position="743"/>
    </location>
</feature>
<evidence type="ECO:0000256" key="4">
    <source>
        <dbReference type="ARBA" id="ARBA00022989"/>
    </source>
</evidence>
<feature type="transmembrane region" description="Helical" evidence="6">
    <location>
        <begin position="479"/>
        <end position="503"/>
    </location>
</feature>
<protein>
    <submittedName>
        <fullName evidence="9">FtsX-like permease family protein</fullName>
    </submittedName>
</protein>
<proteinExistence type="predicted"/>
<feature type="transmembrane region" description="Helical" evidence="6">
    <location>
        <begin position="31"/>
        <end position="51"/>
    </location>
</feature>
<feature type="transmembrane region" description="Helical" evidence="6">
    <location>
        <begin position="431"/>
        <end position="458"/>
    </location>
</feature>
<evidence type="ECO:0000256" key="6">
    <source>
        <dbReference type="SAM" id="Phobius"/>
    </source>
</evidence>
<feature type="transmembrane region" description="Helical" evidence="6">
    <location>
        <begin position="404"/>
        <end position="425"/>
    </location>
</feature>
<keyword evidence="10" id="KW-1185">Reference proteome</keyword>
<dbReference type="InterPro" id="IPR025857">
    <property type="entry name" value="MacB_PCD"/>
</dbReference>
<accession>A0ABV2CYZ3</accession>
<organism evidence="9 10">
    <name type="scientific">Novosphingobium kalidii</name>
    <dbReference type="NCBI Taxonomy" id="3230299"/>
    <lineage>
        <taxon>Bacteria</taxon>
        <taxon>Pseudomonadati</taxon>
        <taxon>Pseudomonadota</taxon>
        <taxon>Alphaproteobacteria</taxon>
        <taxon>Sphingomonadales</taxon>
        <taxon>Sphingomonadaceae</taxon>
        <taxon>Novosphingobium</taxon>
    </lineage>
</organism>
<dbReference type="PANTHER" id="PTHR30287:SF1">
    <property type="entry name" value="INNER MEMBRANE PROTEIN"/>
    <property type="match status" value="1"/>
</dbReference>
<feature type="transmembrane region" description="Helical" evidence="6">
    <location>
        <begin position="315"/>
        <end position="343"/>
    </location>
</feature>
<feature type="domain" description="ABC3 transporter permease C-terminal" evidence="7">
    <location>
        <begin position="271"/>
        <end position="389"/>
    </location>
</feature>
<name>A0ABV2CYZ3_9SPHN</name>
<evidence type="ECO:0000256" key="3">
    <source>
        <dbReference type="ARBA" id="ARBA00022692"/>
    </source>
</evidence>
<dbReference type="Proteomes" id="UP001548713">
    <property type="component" value="Unassembled WGS sequence"/>
</dbReference>
<feature type="transmembrane region" description="Helical" evidence="6">
    <location>
        <begin position="774"/>
        <end position="797"/>
    </location>
</feature>
<keyword evidence="4 6" id="KW-1133">Transmembrane helix</keyword>
<comment type="caution">
    <text evidence="9">The sequence shown here is derived from an EMBL/GenBank/DDBJ whole genome shotgun (WGS) entry which is preliminary data.</text>
</comment>
<dbReference type="PANTHER" id="PTHR30287">
    <property type="entry name" value="MEMBRANE COMPONENT OF PREDICTED ABC SUPERFAMILY METABOLITE UPTAKE TRANSPORTER"/>
    <property type="match status" value="1"/>
</dbReference>
<feature type="transmembrane region" description="Helical" evidence="6">
    <location>
        <begin position="268"/>
        <end position="294"/>
    </location>
</feature>
<evidence type="ECO:0000256" key="2">
    <source>
        <dbReference type="ARBA" id="ARBA00022475"/>
    </source>
</evidence>
<keyword evidence="2" id="KW-1003">Cell membrane</keyword>
<feature type="domain" description="MacB-like periplasmic core" evidence="8">
    <location>
        <begin position="35"/>
        <end position="239"/>
    </location>
</feature>
<dbReference type="InterPro" id="IPR038766">
    <property type="entry name" value="Membrane_comp_ABC_pdt"/>
</dbReference>
<comment type="subcellular location">
    <subcellularLocation>
        <location evidence="1">Cell membrane</location>
        <topology evidence="1">Multi-pass membrane protein</topology>
    </subcellularLocation>
</comment>
<dbReference type="InterPro" id="IPR003838">
    <property type="entry name" value="ABC3_permease_C"/>
</dbReference>
<keyword evidence="3 6" id="KW-0812">Transmembrane</keyword>
<reference evidence="9 10" key="1">
    <citation type="submission" date="2024-07" db="EMBL/GenBank/DDBJ databases">
        <title>Novosphingobium kalidii RD2P27.</title>
        <authorList>
            <person name="Sun J.-Q."/>
        </authorList>
    </citation>
    <scope>NUCLEOTIDE SEQUENCE [LARGE SCALE GENOMIC DNA]</scope>
    <source>
        <strain evidence="9 10">RD2P27</strain>
    </source>
</reference>
<dbReference type="EMBL" id="JBEWLY010000008">
    <property type="protein sequence ID" value="MET1754821.1"/>
    <property type="molecule type" value="Genomic_DNA"/>
</dbReference>